<name>A0ABN2K6H9_9MICO</name>
<keyword evidence="2" id="KW-1185">Reference proteome</keyword>
<dbReference type="Proteomes" id="UP001501475">
    <property type="component" value="Unassembled WGS sequence"/>
</dbReference>
<reference evidence="1 2" key="1">
    <citation type="journal article" date="2019" name="Int. J. Syst. Evol. Microbiol.">
        <title>The Global Catalogue of Microorganisms (GCM) 10K type strain sequencing project: providing services to taxonomists for standard genome sequencing and annotation.</title>
        <authorList>
            <consortium name="The Broad Institute Genomics Platform"/>
            <consortium name="The Broad Institute Genome Sequencing Center for Infectious Disease"/>
            <person name="Wu L."/>
            <person name="Ma J."/>
        </authorList>
    </citation>
    <scope>NUCLEOTIDE SEQUENCE [LARGE SCALE GENOMIC DNA]</scope>
    <source>
        <strain evidence="1 2">JCM 15591</strain>
    </source>
</reference>
<evidence type="ECO:0000313" key="1">
    <source>
        <dbReference type="EMBL" id="GAA1749426.1"/>
    </source>
</evidence>
<protein>
    <submittedName>
        <fullName evidence="1">Uncharacterized protein</fullName>
    </submittedName>
</protein>
<comment type="caution">
    <text evidence="1">The sequence shown here is derived from an EMBL/GenBank/DDBJ whole genome shotgun (WGS) entry which is preliminary data.</text>
</comment>
<proteinExistence type="predicted"/>
<accession>A0ABN2K6H9</accession>
<dbReference type="EMBL" id="BAAAPN010000019">
    <property type="protein sequence ID" value="GAA1749426.1"/>
    <property type="molecule type" value="Genomic_DNA"/>
</dbReference>
<sequence>MFTRFADWLCSVRIPAWTARVGQPWDTYDKAPWNLYNVLWRGQQVLARRVYRNVP</sequence>
<evidence type="ECO:0000313" key="2">
    <source>
        <dbReference type="Proteomes" id="UP001501475"/>
    </source>
</evidence>
<organism evidence="1 2">
    <name type="scientific">Nostocoides vanveenii</name>
    <dbReference type="NCBI Taxonomy" id="330835"/>
    <lineage>
        <taxon>Bacteria</taxon>
        <taxon>Bacillati</taxon>
        <taxon>Actinomycetota</taxon>
        <taxon>Actinomycetes</taxon>
        <taxon>Micrococcales</taxon>
        <taxon>Intrasporangiaceae</taxon>
        <taxon>Nostocoides</taxon>
    </lineage>
</organism>
<gene>
    <name evidence="1" type="ORF">GCM10009810_07270</name>
</gene>